<dbReference type="PANTHER" id="PTHR18964">
    <property type="entry name" value="ROK (REPRESSOR, ORF, KINASE) FAMILY"/>
    <property type="match status" value="1"/>
</dbReference>
<protein>
    <submittedName>
        <fullName evidence="3">ROK family protein</fullName>
    </submittedName>
</protein>
<dbReference type="InterPro" id="IPR000600">
    <property type="entry name" value="ROK"/>
</dbReference>
<proteinExistence type="inferred from homology"/>
<dbReference type="OrthoDB" id="8772678at2"/>
<dbReference type="Proteomes" id="UP000400924">
    <property type="component" value="Unassembled WGS sequence"/>
</dbReference>
<dbReference type="EMBL" id="VJZC01000135">
    <property type="protein sequence ID" value="MPY59369.1"/>
    <property type="molecule type" value="Genomic_DNA"/>
</dbReference>
<name>A0A5N8XIU9_9ACTN</name>
<comment type="similarity">
    <text evidence="1">Belongs to the ROK (NagC/XylR) family.</text>
</comment>
<gene>
    <name evidence="3" type="ORF">FNH08_20030</name>
</gene>
<dbReference type="AlphaFoldDB" id="A0A5N8XIU9"/>
<evidence type="ECO:0000313" key="3">
    <source>
        <dbReference type="EMBL" id="MPY59369.1"/>
    </source>
</evidence>
<feature type="region of interest" description="Disordered" evidence="2">
    <location>
        <begin position="1"/>
        <end position="35"/>
    </location>
</feature>
<reference evidence="3 4" key="1">
    <citation type="submission" date="2019-07" db="EMBL/GenBank/DDBJ databases">
        <title>New species of Amycolatopsis and Streptomyces.</title>
        <authorList>
            <person name="Duangmal K."/>
            <person name="Teo W.F.A."/>
            <person name="Lipun K."/>
        </authorList>
    </citation>
    <scope>NUCLEOTIDE SEQUENCE [LARGE SCALE GENOMIC DNA]</scope>
    <source>
        <strain evidence="3 4">NBRC 106415</strain>
    </source>
</reference>
<evidence type="ECO:0000256" key="1">
    <source>
        <dbReference type="ARBA" id="ARBA00006479"/>
    </source>
</evidence>
<accession>A0A5N8XIU9</accession>
<sequence length="388" mass="40380">MCPVAFRTTTTAFGTSSGGSGALRGGPGPRADMPEAWGGKVTRHLPAPDTRARVPDYQPICRVIIKKFGFLGAARGEPVVKRLLGVEMGVDELRWALIVGDSIEQKGSTETPRAGLLHAIDAVARTTRGHRPDRLGVAVPGDLNRTTGAVGEGSMNLVGPWAGYPLRDELAYRVGCPTEILNDARAFGHGELAMGAAKGLENVLFIMLHRGGVGGAYAFEGRILASPDDRLGEFGHLTVEPGGTSCPGCGGRGCLETFASGQAIVRRFRTRSSWSPSGVTAVTDAAEDGDRIAREVLAESGHAVGVILNSLAAAFPAQAAVVGGDIASAVLPWMADEIRAVLAERPSCTFEPDLLPATLGVWGPAVGAALTVPLPVRTEGPPHPPPEQ</sequence>
<organism evidence="3 4">
    <name type="scientific">Streptomyces spongiae</name>
    <dbReference type="NCBI Taxonomy" id="565072"/>
    <lineage>
        <taxon>Bacteria</taxon>
        <taxon>Bacillati</taxon>
        <taxon>Actinomycetota</taxon>
        <taxon>Actinomycetes</taxon>
        <taxon>Kitasatosporales</taxon>
        <taxon>Streptomycetaceae</taxon>
        <taxon>Streptomyces</taxon>
    </lineage>
</organism>
<dbReference type="Pfam" id="PF00480">
    <property type="entry name" value="ROK"/>
    <property type="match status" value="1"/>
</dbReference>
<feature type="compositionally biased region" description="Gly residues" evidence="2">
    <location>
        <begin position="16"/>
        <end position="28"/>
    </location>
</feature>
<dbReference type="SUPFAM" id="SSF53067">
    <property type="entry name" value="Actin-like ATPase domain"/>
    <property type="match status" value="1"/>
</dbReference>
<dbReference type="InterPro" id="IPR043129">
    <property type="entry name" value="ATPase_NBD"/>
</dbReference>
<comment type="caution">
    <text evidence="3">The sequence shown here is derived from an EMBL/GenBank/DDBJ whole genome shotgun (WGS) entry which is preliminary data.</text>
</comment>
<dbReference type="Gene3D" id="3.30.420.40">
    <property type="match status" value="2"/>
</dbReference>
<keyword evidence="4" id="KW-1185">Reference proteome</keyword>
<evidence type="ECO:0000313" key="4">
    <source>
        <dbReference type="Proteomes" id="UP000400924"/>
    </source>
</evidence>
<evidence type="ECO:0000256" key="2">
    <source>
        <dbReference type="SAM" id="MobiDB-lite"/>
    </source>
</evidence>
<feature type="compositionally biased region" description="Low complexity" evidence="2">
    <location>
        <begin position="1"/>
        <end position="15"/>
    </location>
</feature>
<dbReference type="PANTHER" id="PTHR18964:SF173">
    <property type="entry name" value="GLUCOKINASE"/>
    <property type="match status" value="1"/>
</dbReference>